<feature type="domain" description="Polymerase beta nucleotidyltransferase" evidence="1">
    <location>
        <begin position="11"/>
        <end position="100"/>
    </location>
</feature>
<dbReference type="InterPro" id="IPR052930">
    <property type="entry name" value="TA_antitoxin_MntA"/>
</dbReference>
<dbReference type="EMBL" id="MFJA01000074">
    <property type="protein sequence ID" value="OGG02139.1"/>
    <property type="molecule type" value="Genomic_DNA"/>
</dbReference>
<dbReference type="Proteomes" id="UP000176665">
    <property type="component" value="Unassembled WGS sequence"/>
</dbReference>
<protein>
    <recommendedName>
        <fullName evidence="1">Polymerase beta nucleotidyltransferase domain-containing protein</fullName>
    </recommendedName>
</protein>
<name>A0A1F5YPM0_9BACT</name>
<accession>A0A1F5YPM0</accession>
<dbReference type="InterPro" id="IPR041633">
    <property type="entry name" value="Polbeta"/>
</dbReference>
<dbReference type="AlphaFoldDB" id="A0A1F5YPM0"/>
<comment type="caution">
    <text evidence="2">The sequence shown here is derived from an EMBL/GenBank/DDBJ whole genome shotgun (WGS) entry which is preliminary data.</text>
</comment>
<dbReference type="InterPro" id="IPR043519">
    <property type="entry name" value="NT_sf"/>
</dbReference>
<dbReference type="CDD" id="cd05403">
    <property type="entry name" value="NT_KNTase_like"/>
    <property type="match status" value="1"/>
</dbReference>
<evidence type="ECO:0000259" key="1">
    <source>
        <dbReference type="Pfam" id="PF18765"/>
    </source>
</evidence>
<reference evidence="2 3" key="1">
    <citation type="journal article" date="2016" name="Nat. Commun.">
        <title>Thousands of microbial genomes shed light on interconnected biogeochemical processes in an aquifer system.</title>
        <authorList>
            <person name="Anantharaman K."/>
            <person name="Brown C.T."/>
            <person name="Hug L.A."/>
            <person name="Sharon I."/>
            <person name="Castelle C.J."/>
            <person name="Probst A.J."/>
            <person name="Thomas B.C."/>
            <person name="Singh A."/>
            <person name="Wilkins M.J."/>
            <person name="Karaoz U."/>
            <person name="Brodie E.L."/>
            <person name="Williams K.H."/>
            <person name="Hubbard S.S."/>
            <person name="Banfield J.F."/>
        </authorList>
    </citation>
    <scope>NUCLEOTIDE SEQUENCE [LARGE SCALE GENOMIC DNA]</scope>
</reference>
<gene>
    <name evidence="2" type="ORF">A2W14_02760</name>
</gene>
<evidence type="ECO:0000313" key="2">
    <source>
        <dbReference type="EMBL" id="OGG02139.1"/>
    </source>
</evidence>
<dbReference type="PANTHER" id="PTHR43852:SF3">
    <property type="entry name" value="NUCLEOTIDYLTRANSFERASE"/>
    <property type="match status" value="1"/>
</dbReference>
<proteinExistence type="predicted"/>
<organism evidence="2 3">
    <name type="scientific">Candidatus Gottesmanbacteria bacterium RBG_16_37_8</name>
    <dbReference type="NCBI Taxonomy" id="1798371"/>
    <lineage>
        <taxon>Bacteria</taxon>
        <taxon>Candidatus Gottesmaniibacteriota</taxon>
    </lineage>
</organism>
<dbReference type="Pfam" id="PF18765">
    <property type="entry name" value="Polbeta"/>
    <property type="match status" value="1"/>
</dbReference>
<evidence type="ECO:0000313" key="3">
    <source>
        <dbReference type="Proteomes" id="UP000176665"/>
    </source>
</evidence>
<sequence>MNILNKIIIAKIQKIASRKPQIISGYLFGSYQTGKTHITSDIDLGFICFDKSALDTPTFILDVNKLFIPKEADIIVCDLNEKPIILMEMINGRLIYQKDSDLRIKLETRIFKLYEDYLHYLSIKKIYLDKSFSEGIYAHK</sequence>
<dbReference type="SUPFAM" id="SSF81301">
    <property type="entry name" value="Nucleotidyltransferase"/>
    <property type="match status" value="1"/>
</dbReference>
<dbReference type="Gene3D" id="3.30.460.10">
    <property type="entry name" value="Beta Polymerase, domain 2"/>
    <property type="match status" value="1"/>
</dbReference>
<dbReference type="PANTHER" id="PTHR43852">
    <property type="entry name" value="NUCLEOTIDYLTRANSFERASE"/>
    <property type="match status" value="1"/>
</dbReference>